<reference evidence="3" key="1">
    <citation type="journal article" date="2024" name="IScience">
        <title>Strigolactones Initiate the Formation of Haustorium-like Structures in Castilleja.</title>
        <authorList>
            <person name="Buerger M."/>
            <person name="Peterson D."/>
            <person name="Chory J."/>
        </authorList>
    </citation>
    <scope>NUCLEOTIDE SEQUENCE [LARGE SCALE GENOMIC DNA]</scope>
</reference>
<proteinExistence type="predicted"/>
<accession>A0ABD3E1B5</accession>
<sequence length="177" mass="19410">MAFFSLKLIYFLLTFLIFIATKNCSALIIKLIHRHSVESPFYPGNITRTERINLLAQSSSSSLRISKQTKNATSIRPRLDSQNVIYMIEVGIGTFPPPHPETTTTFSTSTRATTSRGPNATNASKRTVAIVFNKSLPFSRQITRPPTPPSRATKTSANPKIASGPSAVTRSRTVTGQ</sequence>
<feature type="region of interest" description="Disordered" evidence="1">
    <location>
        <begin position="97"/>
        <end position="122"/>
    </location>
</feature>
<organism evidence="2 3">
    <name type="scientific">Castilleja foliolosa</name>
    <dbReference type="NCBI Taxonomy" id="1961234"/>
    <lineage>
        <taxon>Eukaryota</taxon>
        <taxon>Viridiplantae</taxon>
        <taxon>Streptophyta</taxon>
        <taxon>Embryophyta</taxon>
        <taxon>Tracheophyta</taxon>
        <taxon>Spermatophyta</taxon>
        <taxon>Magnoliopsida</taxon>
        <taxon>eudicotyledons</taxon>
        <taxon>Gunneridae</taxon>
        <taxon>Pentapetalae</taxon>
        <taxon>asterids</taxon>
        <taxon>lamiids</taxon>
        <taxon>Lamiales</taxon>
        <taxon>Orobanchaceae</taxon>
        <taxon>Pedicularideae</taxon>
        <taxon>Castillejinae</taxon>
        <taxon>Castilleja</taxon>
    </lineage>
</organism>
<dbReference type="Proteomes" id="UP001632038">
    <property type="component" value="Unassembled WGS sequence"/>
</dbReference>
<keyword evidence="3" id="KW-1185">Reference proteome</keyword>
<evidence type="ECO:0000256" key="1">
    <source>
        <dbReference type="SAM" id="MobiDB-lite"/>
    </source>
</evidence>
<dbReference type="AlphaFoldDB" id="A0ABD3E1B5"/>
<feature type="region of interest" description="Disordered" evidence="1">
    <location>
        <begin position="138"/>
        <end position="177"/>
    </location>
</feature>
<evidence type="ECO:0000313" key="3">
    <source>
        <dbReference type="Proteomes" id="UP001632038"/>
    </source>
</evidence>
<feature type="compositionally biased region" description="Polar residues" evidence="1">
    <location>
        <begin position="166"/>
        <end position="177"/>
    </location>
</feature>
<dbReference type="EMBL" id="JAVIJP010000009">
    <property type="protein sequence ID" value="KAL3647939.1"/>
    <property type="molecule type" value="Genomic_DNA"/>
</dbReference>
<comment type="caution">
    <text evidence="2">The sequence shown here is derived from an EMBL/GenBank/DDBJ whole genome shotgun (WGS) entry which is preliminary data.</text>
</comment>
<protein>
    <submittedName>
        <fullName evidence="2">Uncharacterized protein</fullName>
    </submittedName>
</protein>
<gene>
    <name evidence="2" type="ORF">CASFOL_008907</name>
</gene>
<feature type="compositionally biased region" description="Polar residues" evidence="1">
    <location>
        <begin position="138"/>
        <end position="158"/>
    </location>
</feature>
<feature type="compositionally biased region" description="Low complexity" evidence="1">
    <location>
        <begin position="101"/>
        <end position="118"/>
    </location>
</feature>
<evidence type="ECO:0000313" key="2">
    <source>
        <dbReference type="EMBL" id="KAL3647939.1"/>
    </source>
</evidence>
<name>A0ABD3E1B5_9LAMI</name>